<protein>
    <submittedName>
        <fullName evidence="4">EAL domain-containing protein</fullName>
    </submittedName>
</protein>
<gene>
    <name evidence="4" type="ORF">RY831_21325</name>
</gene>
<dbReference type="SUPFAM" id="SSF55073">
    <property type="entry name" value="Nucleotide cyclase"/>
    <property type="match status" value="1"/>
</dbReference>
<evidence type="ECO:0000313" key="5">
    <source>
        <dbReference type="Proteomes" id="UP001352263"/>
    </source>
</evidence>
<reference evidence="4 5" key="1">
    <citation type="submission" date="2023-10" db="EMBL/GenBank/DDBJ databases">
        <title>Noviherbaspirillum sp. CPCC 100848 genome assembly.</title>
        <authorList>
            <person name="Li X.Y."/>
            <person name="Fang X.M."/>
        </authorList>
    </citation>
    <scope>NUCLEOTIDE SEQUENCE [LARGE SCALE GENOMIC DNA]</scope>
    <source>
        <strain evidence="4 5">CPCC 100848</strain>
    </source>
</reference>
<name>A0ABU6JE70_9BURK</name>
<keyword evidence="1" id="KW-0812">Transmembrane</keyword>
<dbReference type="InterPro" id="IPR035919">
    <property type="entry name" value="EAL_sf"/>
</dbReference>
<dbReference type="CDD" id="cd12914">
    <property type="entry name" value="PDC1_DGC_like"/>
    <property type="match status" value="1"/>
</dbReference>
<dbReference type="SUPFAM" id="SSF55785">
    <property type="entry name" value="PYP-like sensor domain (PAS domain)"/>
    <property type="match status" value="1"/>
</dbReference>
<sequence length="892" mass="99623">MPSHAHRIVGRLKSAREAYGHLWPMLLWLAIGSSVIYLLWAFTLSLIGVERREAEAAALRLSASLSRAYAAQLERTIQEIDQLTLLLRYSWEEPGASVDLERQRDRGLFPASAQLYATVLDRHGNIVSTTMQSPTRPNFADMPFFQRHSASPDGGLHIGEVSPGRRLGREVVRFTRRMNDTDGTFDGVAVIVVEPSYLTAFHDAQTLGVGDFVSVRFINGALIATKTGAQPSKMYYRKDPVFPSDTGTEIEPREEFVDGQARFLSWQRLNRYPVVALAAIAEKNAFAAFEHTASTYRRFAYAISALAAAFTCAGMFFTSRLAWRKRREEEIQATMRLATDAANEGFYMLRPVRGSNGFITDFLYVDCNERGAELLRLPKASLKGLRFSEFVPKEYREDLFALFRRALDSGFHEDEFRVPKDSRLQATWVYRRIVRSGDGLALTMRDISQAKEHEFALSRLANTDALTMLPNRHWLSAFLPEALRGSDRRDSSLALLFIDLDNFKNINDTLGHDAGDELLRSAAVRLKSVLRASDHVVRLGGDEFIVVLENVELVDDVSRVALHIVRVIGEPFTLGATDGHHVNASIGISLFPQDGGDSDTLLKHADIAMYAAKAAGKGRYHFYHSHLSDTLLLKLDKERALRDAVASDQFVMHYQPRVEAVSGRLSSMEALVRWKHPERGMIYPNDFIGLAEDTGLIMPLGELVIEKVCAQVAEWKACGMAIVPVSLNVSAHQLRNERLAGFIEDCLQRHAIEPALIEVELTESAMLDNSVASRRQLIELRRLGVKLLIDDFGTGYSSLAQLHQLDVDVLKVDRAFTTALADGNGEVMFRAVTSMAEALDIRVVAEGVETAEQLRSLQRLHCDEVQGYLIARALPAAEIPSLFTQRFLFAPA</sequence>
<keyword evidence="1" id="KW-0472">Membrane</keyword>
<dbReference type="SMART" id="SM00052">
    <property type="entry name" value="EAL"/>
    <property type="match status" value="1"/>
</dbReference>
<proteinExistence type="predicted"/>
<dbReference type="CDD" id="cd01948">
    <property type="entry name" value="EAL"/>
    <property type="match status" value="1"/>
</dbReference>
<feature type="transmembrane region" description="Helical" evidence="1">
    <location>
        <begin position="21"/>
        <end position="42"/>
    </location>
</feature>
<dbReference type="PROSITE" id="PS50883">
    <property type="entry name" value="EAL"/>
    <property type="match status" value="1"/>
</dbReference>
<feature type="domain" description="EAL" evidence="2">
    <location>
        <begin position="634"/>
        <end position="887"/>
    </location>
</feature>
<dbReference type="InterPro" id="IPR001633">
    <property type="entry name" value="EAL_dom"/>
</dbReference>
<dbReference type="InterPro" id="IPR013656">
    <property type="entry name" value="PAS_4"/>
</dbReference>
<comment type="caution">
    <text evidence="4">The sequence shown here is derived from an EMBL/GenBank/DDBJ whole genome shotgun (WGS) entry which is preliminary data.</text>
</comment>
<dbReference type="Gene3D" id="3.20.20.450">
    <property type="entry name" value="EAL domain"/>
    <property type="match status" value="1"/>
</dbReference>
<dbReference type="InterPro" id="IPR029787">
    <property type="entry name" value="Nucleotide_cyclase"/>
</dbReference>
<dbReference type="Gene3D" id="3.30.70.270">
    <property type="match status" value="1"/>
</dbReference>
<feature type="transmembrane region" description="Helical" evidence="1">
    <location>
        <begin position="299"/>
        <end position="317"/>
    </location>
</feature>
<evidence type="ECO:0000313" key="4">
    <source>
        <dbReference type="EMBL" id="MEC4721713.1"/>
    </source>
</evidence>
<dbReference type="SUPFAM" id="SSF141868">
    <property type="entry name" value="EAL domain-like"/>
    <property type="match status" value="1"/>
</dbReference>
<dbReference type="PANTHER" id="PTHR44757:SF2">
    <property type="entry name" value="BIOFILM ARCHITECTURE MAINTENANCE PROTEIN MBAA"/>
    <property type="match status" value="1"/>
</dbReference>
<dbReference type="SMART" id="SM00267">
    <property type="entry name" value="GGDEF"/>
    <property type="match status" value="1"/>
</dbReference>
<dbReference type="NCBIfam" id="TIGR00254">
    <property type="entry name" value="GGDEF"/>
    <property type="match status" value="1"/>
</dbReference>
<dbReference type="Pfam" id="PF00563">
    <property type="entry name" value="EAL"/>
    <property type="match status" value="1"/>
</dbReference>
<keyword evidence="5" id="KW-1185">Reference proteome</keyword>
<evidence type="ECO:0000259" key="2">
    <source>
        <dbReference type="PROSITE" id="PS50883"/>
    </source>
</evidence>
<dbReference type="Pfam" id="PF00990">
    <property type="entry name" value="GGDEF"/>
    <property type="match status" value="1"/>
</dbReference>
<dbReference type="RefSeq" id="WP_326508400.1">
    <property type="nucleotide sequence ID" value="NZ_JAWIIV010000021.1"/>
</dbReference>
<organism evidence="4 5">
    <name type="scientific">Noviherbaspirillum album</name>
    <dbReference type="NCBI Taxonomy" id="3080276"/>
    <lineage>
        <taxon>Bacteria</taxon>
        <taxon>Pseudomonadati</taxon>
        <taxon>Pseudomonadota</taxon>
        <taxon>Betaproteobacteria</taxon>
        <taxon>Burkholderiales</taxon>
        <taxon>Oxalobacteraceae</taxon>
        <taxon>Noviherbaspirillum</taxon>
    </lineage>
</organism>
<dbReference type="CDD" id="cd01949">
    <property type="entry name" value="GGDEF"/>
    <property type="match status" value="1"/>
</dbReference>
<dbReference type="Proteomes" id="UP001352263">
    <property type="component" value="Unassembled WGS sequence"/>
</dbReference>
<feature type="domain" description="GGDEF" evidence="3">
    <location>
        <begin position="491"/>
        <end position="625"/>
    </location>
</feature>
<evidence type="ECO:0000259" key="3">
    <source>
        <dbReference type="PROSITE" id="PS50887"/>
    </source>
</evidence>
<dbReference type="PANTHER" id="PTHR44757">
    <property type="entry name" value="DIGUANYLATE CYCLASE DGCP"/>
    <property type="match status" value="1"/>
</dbReference>
<evidence type="ECO:0000256" key="1">
    <source>
        <dbReference type="SAM" id="Phobius"/>
    </source>
</evidence>
<dbReference type="Pfam" id="PF08448">
    <property type="entry name" value="PAS_4"/>
    <property type="match status" value="1"/>
</dbReference>
<dbReference type="InterPro" id="IPR035965">
    <property type="entry name" value="PAS-like_dom_sf"/>
</dbReference>
<dbReference type="InterPro" id="IPR052155">
    <property type="entry name" value="Biofilm_reg_signaling"/>
</dbReference>
<dbReference type="PROSITE" id="PS50887">
    <property type="entry name" value="GGDEF"/>
    <property type="match status" value="1"/>
</dbReference>
<keyword evidence="1" id="KW-1133">Transmembrane helix</keyword>
<accession>A0ABU6JE70</accession>
<dbReference type="InterPro" id="IPR043128">
    <property type="entry name" value="Rev_trsase/Diguanyl_cyclase"/>
</dbReference>
<dbReference type="InterPro" id="IPR000160">
    <property type="entry name" value="GGDEF_dom"/>
</dbReference>
<dbReference type="EMBL" id="JAWIIV010000021">
    <property type="protein sequence ID" value="MEC4721713.1"/>
    <property type="molecule type" value="Genomic_DNA"/>
</dbReference>
<dbReference type="Gene3D" id="3.30.450.20">
    <property type="entry name" value="PAS domain"/>
    <property type="match status" value="2"/>
</dbReference>